<feature type="repeat" description="Solcar" evidence="9">
    <location>
        <begin position="216"/>
        <end position="314"/>
    </location>
</feature>
<dbReference type="STRING" id="946122.A0A0C2T4S5"/>
<dbReference type="OrthoDB" id="193856at2759"/>
<keyword evidence="7" id="KW-0496">Mitochondrion</keyword>
<dbReference type="InterPro" id="IPR050567">
    <property type="entry name" value="Mitochondrial_Carrier"/>
</dbReference>
<keyword evidence="3 10" id="KW-0813">Transport</keyword>
<organism evidence="12 13">
    <name type="scientific">Amanita muscaria (strain Koide BX008)</name>
    <dbReference type="NCBI Taxonomy" id="946122"/>
    <lineage>
        <taxon>Eukaryota</taxon>
        <taxon>Fungi</taxon>
        <taxon>Dikarya</taxon>
        <taxon>Basidiomycota</taxon>
        <taxon>Agaricomycotina</taxon>
        <taxon>Agaricomycetes</taxon>
        <taxon>Agaricomycetidae</taxon>
        <taxon>Agaricales</taxon>
        <taxon>Pluteineae</taxon>
        <taxon>Amanitaceae</taxon>
        <taxon>Amanita</taxon>
    </lineage>
</organism>
<dbReference type="Pfam" id="PF00153">
    <property type="entry name" value="Mito_carr"/>
    <property type="match status" value="3"/>
</dbReference>
<evidence type="ECO:0000256" key="10">
    <source>
        <dbReference type="RuleBase" id="RU000488"/>
    </source>
</evidence>
<comment type="similarity">
    <text evidence="2 10">Belongs to the mitochondrial carrier (TC 2.A.29) family.</text>
</comment>
<evidence type="ECO:0000313" key="12">
    <source>
        <dbReference type="EMBL" id="KIL70920.1"/>
    </source>
</evidence>
<keyword evidence="6 11" id="KW-1133">Transmembrane helix</keyword>
<accession>A0A0C2T4S5</accession>
<keyword evidence="4 9" id="KW-0812">Transmembrane</keyword>
<sequence length="322" mass="34820">MGERAENANNSELRIVGAFAGIGSGLTKVAVGHGFDTVKTRMQCSPPGTYHGAVDVLTRTVRNEGILALYKGATPPAVGWAAIDSVLLGSLHNYRLFLLRFGMTETSPTTGQPRLTLFAHGLAGLFAGLTSATVATPVELLKVKLQLQSQKSISDRQFKGPIDCARQIIRAQGILGMWSGFTGSLAFRSNFFWFFLSVEGLMRLFSRLRGTPLEISTGSANFLSGGLASFAYWGMAIPADNIKNRMMSYPHPLPYPSSRSEAALIQKPSFSQVVRRIYVLEGPAGFFRGLGPCLLRAFPVNASALFVYEGLMVVMGAEKTRS</sequence>
<evidence type="ECO:0000256" key="4">
    <source>
        <dbReference type="ARBA" id="ARBA00022692"/>
    </source>
</evidence>
<evidence type="ECO:0000256" key="11">
    <source>
        <dbReference type="SAM" id="Phobius"/>
    </source>
</evidence>
<dbReference type="GO" id="GO:0000064">
    <property type="term" value="F:L-ornithine transmembrane transporter activity"/>
    <property type="evidence" value="ECO:0007669"/>
    <property type="project" value="TreeGrafter"/>
</dbReference>
<dbReference type="InterPro" id="IPR023395">
    <property type="entry name" value="MCP_dom_sf"/>
</dbReference>
<feature type="transmembrane region" description="Helical" evidence="11">
    <location>
        <begin position="215"/>
        <end position="237"/>
    </location>
</feature>
<feature type="repeat" description="Solcar" evidence="9">
    <location>
        <begin position="115"/>
        <end position="205"/>
    </location>
</feature>
<keyword evidence="5" id="KW-0677">Repeat</keyword>
<evidence type="ECO:0000256" key="5">
    <source>
        <dbReference type="ARBA" id="ARBA00022737"/>
    </source>
</evidence>
<dbReference type="PROSITE" id="PS50920">
    <property type="entry name" value="SOLCAR"/>
    <property type="match status" value="3"/>
</dbReference>
<dbReference type="InterPro" id="IPR018108">
    <property type="entry name" value="MCP_transmembrane"/>
</dbReference>
<dbReference type="PANTHER" id="PTHR45624">
    <property type="entry name" value="MITOCHONDRIAL BASIC AMINO ACIDS TRANSPORTER-RELATED"/>
    <property type="match status" value="1"/>
</dbReference>
<dbReference type="GO" id="GO:0031966">
    <property type="term" value="C:mitochondrial membrane"/>
    <property type="evidence" value="ECO:0007669"/>
    <property type="project" value="UniProtKB-SubCell"/>
</dbReference>
<dbReference type="PANTHER" id="PTHR45624:SF57">
    <property type="entry name" value="MITOCHONDRIAL SUBSTRATE CARRIER FAMILY PROTEIN L"/>
    <property type="match status" value="1"/>
</dbReference>
<evidence type="ECO:0000256" key="7">
    <source>
        <dbReference type="ARBA" id="ARBA00023128"/>
    </source>
</evidence>
<dbReference type="EMBL" id="KN818223">
    <property type="protein sequence ID" value="KIL70920.1"/>
    <property type="molecule type" value="Genomic_DNA"/>
</dbReference>
<evidence type="ECO:0000256" key="3">
    <source>
        <dbReference type="ARBA" id="ARBA00022448"/>
    </source>
</evidence>
<dbReference type="AlphaFoldDB" id="A0A0C2T4S5"/>
<evidence type="ECO:0000256" key="8">
    <source>
        <dbReference type="ARBA" id="ARBA00023136"/>
    </source>
</evidence>
<name>A0A0C2T4S5_AMAMK</name>
<comment type="subcellular location">
    <subcellularLocation>
        <location evidence="1">Mitochondrion membrane</location>
        <topology evidence="1">Multi-pass membrane protein</topology>
    </subcellularLocation>
</comment>
<dbReference type="GO" id="GO:1990575">
    <property type="term" value="P:mitochondrial L-ornithine transmembrane transport"/>
    <property type="evidence" value="ECO:0007669"/>
    <property type="project" value="TreeGrafter"/>
</dbReference>
<evidence type="ECO:0000256" key="6">
    <source>
        <dbReference type="ARBA" id="ARBA00022989"/>
    </source>
</evidence>
<evidence type="ECO:0000313" key="13">
    <source>
        <dbReference type="Proteomes" id="UP000054549"/>
    </source>
</evidence>
<dbReference type="HOGENOM" id="CLU_015166_16_4_1"/>
<dbReference type="SUPFAM" id="SSF103506">
    <property type="entry name" value="Mitochondrial carrier"/>
    <property type="match status" value="1"/>
</dbReference>
<dbReference type="Proteomes" id="UP000054549">
    <property type="component" value="Unassembled WGS sequence"/>
</dbReference>
<proteinExistence type="inferred from homology"/>
<evidence type="ECO:0000256" key="2">
    <source>
        <dbReference type="ARBA" id="ARBA00006375"/>
    </source>
</evidence>
<keyword evidence="8 9" id="KW-0472">Membrane</keyword>
<feature type="repeat" description="Solcar" evidence="9">
    <location>
        <begin position="12"/>
        <end position="97"/>
    </location>
</feature>
<gene>
    <name evidence="12" type="ORF">M378DRAFT_20375</name>
</gene>
<evidence type="ECO:0008006" key="14">
    <source>
        <dbReference type="Google" id="ProtNLM"/>
    </source>
</evidence>
<dbReference type="Gene3D" id="1.50.40.10">
    <property type="entry name" value="Mitochondrial carrier domain"/>
    <property type="match status" value="1"/>
</dbReference>
<reference evidence="12 13" key="1">
    <citation type="submission" date="2014-04" db="EMBL/GenBank/DDBJ databases">
        <title>Evolutionary Origins and Diversification of the Mycorrhizal Mutualists.</title>
        <authorList>
            <consortium name="DOE Joint Genome Institute"/>
            <consortium name="Mycorrhizal Genomics Consortium"/>
            <person name="Kohler A."/>
            <person name="Kuo A."/>
            <person name="Nagy L.G."/>
            <person name="Floudas D."/>
            <person name="Copeland A."/>
            <person name="Barry K.W."/>
            <person name="Cichocki N."/>
            <person name="Veneault-Fourrey C."/>
            <person name="LaButti K."/>
            <person name="Lindquist E.A."/>
            <person name="Lipzen A."/>
            <person name="Lundell T."/>
            <person name="Morin E."/>
            <person name="Murat C."/>
            <person name="Riley R."/>
            <person name="Ohm R."/>
            <person name="Sun H."/>
            <person name="Tunlid A."/>
            <person name="Henrissat B."/>
            <person name="Grigoriev I.V."/>
            <person name="Hibbett D.S."/>
            <person name="Martin F."/>
        </authorList>
    </citation>
    <scope>NUCLEOTIDE SEQUENCE [LARGE SCALE GENOMIC DNA]</scope>
    <source>
        <strain evidence="12 13">Koide BX008</strain>
    </source>
</reference>
<feature type="transmembrane region" description="Helical" evidence="11">
    <location>
        <begin position="175"/>
        <end position="195"/>
    </location>
</feature>
<evidence type="ECO:0000256" key="9">
    <source>
        <dbReference type="PROSITE-ProRule" id="PRU00282"/>
    </source>
</evidence>
<keyword evidence="13" id="KW-1185">Reference proteome</keyword>
<protein>
    <recommendedName>
        <fullName evidence="14">Mitochondrial carrier</fullName>
    </recommendedName>
</protein>
<dbReference type="InParanoid" id="A0A0C2T4S5"/>
<evidence type="ECO:0000256" key="1">
    <source>
        <dbReference type="ARBA" id="ARBA00004225"/>
    </source>
</evidence>